<keyword evidence="1" id="KW-0732">Signal</keyword>
<protein>
    <submittedName>
        <fullName evidence="2">Uncharacterized protein</fullName>
    </submittedName>
</protein>
<dbReference type="AlphaFoldDB" id="A0A822YAJ9"/>
<reference evidence="2 3" key="1">
    <citation type="journal article" date="2020" name="Mol. Biol. Evol.">
        <title>Distinct Expression and Methylation Patterns for Genes with Different Fates following a Single Whole-Genome Duplication in Flowering Plants.</title>
        <authorList>
            <person name="Shi T."/>
            <person name="Rahmani R.S."/>
            <person name="Gugger P.F."/>
            <person name="Wang M."/>
            <person name="Li H."/>
            <person name="Zhang Y."/>
            <person name="Li Z."/>
            <person name="Wang Q."/>
            <person name="Van de Peer Y."/>
            <person name="Marchal K."/>
            <person name="Chen J."/>
        </authorList>
    </citation>
    <scope>NUCLEOTIDE SEQUENCE [LARGE SCALE GENOMIC DNA]</scope>
    <source>
        <tissue evidence="2">Leaf</tissue>
    </source>
</reference>
<dbReference type="EMBL" id="DUZY01000002">
    <property type="protein sequence ID" value="DAD29332.1"/>
    <property type="molecule type" value="Genomic_DNA"/>
</dbReference>
<dbReference type="Proteomes" id="UP000607653">
    <property type="component" value="Unassembled WGS sequence"/>
</dbReference>
<accession>A0A822YAJ9</accession>
<sequence length="106" mass="11779">MCMILSQTLGPSSNLCPHLLLLLSQLMYLIDCLMSRLIYEISKENSCEKCETPDVTVSPKASTHTVVITTVKKPFGAKKTGKTGGLGVRRWTRAWWCDGGLGLRHR</sequence>
<evidence type="ECO:0000256" key="1">
    <source>
        <dbReference type="SAM" id="SignalP"/>
    </source>
</evidence>
<comment type="caution">
    <text evidence="2">The sequence shown here is derived from an EMBL/GenBank/DDBJ whole genome shotgun (WGS) entry which is preliminary data.</text>
</comment>
<evidence type="ECO:0000313" key="3">
    <source>
        <dbReference type="Proteomes" id="UP000607653"/>
    </source>
</evidence>
<organism evidence="2 3">
    <name type="scientific">Nelumbo nucifera</name>
    <name type="common">Sacred lotus</name>
    <dbReference type="NCBI Taxonomy" id="4432"/>
    <lineage>
        <taxon>Eukaryota</taxon>
        <taxon>Viridiplantae</taxon>
        <taxon>Streptophyta</taxon>
        <taxon>Embryophyta</taxon>
        <taxon>Tracheophyta</taxon>
        <taxon>Spermatophyta</taxon>
        <taxon>Magnoliopsida</taxon>
        <taxon>Proteales</taxon>
        <taxon>Nelumbonaceae</taxon>
        <taxon>Nelumbo</taxon>
    </lineage>
</organism>
<proteinExistence type="predicted"/>
<evidence type="ECO:0000313" key="2">
    <source>
        <dbReference type="EMBL" id="DAD29332.1"/>
    </source>
</evidence>
<keyword evidence="3" id="KW-1185">Reference proteome</keyword>
<feature type="chain" id="PRO_5032431285" evidence="1">
    <location>
        <begin position="33"/>
        <end position="106"/>
    </location>
</feature>
<feature type="signal peptide" evidence="1">
    <location>
        <begin position="1"/>
        <end position="32"/>
    </location>
</feature>
<gene>
    <name evidence="2" type="ORF">HUJ06_030800</name>
</gene>
<name>A0A822YAJ9_NELNU</name>